<feature type="binding site" evidence="10">
    <location>
        <begin position="113"/>
        <end position="116"/>
    </location>
    <ligand>
        <name>GTP</name>
        <dbReference type="ChEBI" id="CHEBI:37565"/>
    </ligand>
</feature>
<keyword evidence="4 10" id="KW-0699">rRNA-binding</keyword>
<dbReference type="Pfam" id="PF03193">
    <property type="entry name" value="RsgA_GTPase"/>
    <property type="match status" value="1"/>
</dbReference>
<evidence type="ECO:0000256" key="7">
    <source>
        <dbReference type="ARBA" id="ARBA00022833"/>
    </source>
</evidence>
<feature type="domain" description="CP-type G" evidence="12">
    <location>
        <begin position="64"/>
        <end position="222"/>
    </location>
</feature>
<evidence type="ECO:0000256" key="5">
    <source>
        <dbReference type="ARBA" id="ARBA00022741"/>
    </source>
</evidence>
<reference evidence="13 14" key="1">
    <citation type="submission" date="2018-08" db="EMBL/GenBank/DDBJ databases">
        <title>Murine metabolic-syndrome-specific gut microbial biobank.</title>
        <authorList>
            <person name="Liu C."/>
        </authorList>
    </citation>
    <scope>NUCLEOTIDE SEQUENCE [LARGE SCALE GENOMIC DNA]</scope>
    <source>
        <strain evidence="13 14">583</strain>
    </source>
</reference>
<dbReference type="Gene3D" id="3.40.50.300">
    <property type="entry name" value="P-loop containing nucleotide triphosphate hydrolases"/>
    <property type="match status" value="1"/>
</dbReference>
<keyword evidence="7 10" id="KW-0862">Zinc</keyword>
<evidence type="ECO:0000256" key="2">
    <source>
        <dbReference type="ARBA" id="ARBA00022517"/>
    </source>
</evidence>
<dbReference type="GO" id="GO:0005737">
    <property type="term" value="C:cytoplasm"/>
    <property type="evidence" value="ECO:0007669"/>
    <property type="project" value="UniProtKB-SubCell"/>
</dbReference>
<keyword evidence="14" id="KW-1185">Reference proteome</keyword>
<feature type="binding site" evidence="10">
    <location>
        <position position="246"/>
    </location>
    <ligand>
        <name>Zn(2+)</name>
        <dbReference type="ChEBI" id="CHEBI:29105"/>
    </ligand>
</feature>
<dbReference type="InterPro" id="IPR030378">
    <property type="entry name" value="G_CP_dom"/>
</dbReference>
<dbReference type="InterPro" id="IPR012340">
    <property type="entry name" value="NA-bd_OB-fold"/>
</dbReference>
<keyword evidence="5 10" id="KW-0547">Nucleotide-binding</keyword>
<dbReference type="InterPro" id="IPR031944">
    <property type="entry name" value="RsgA_N"/>
</dbReference>
<dbReference type="HAMAP" id="MF_01820">
    <property type="entry name" value="GTPase_RsgA"/>
    <property type="match status" value="1"/>
</dbReference>
<comment type="function">
    <text evidence="10">One of several proteins that assist in the late maturation steps of the functional core of the 30S ribosomal subunit. Helps release RbfA from mature subunits. May play a role in the assembly of ribosomal proteins into the subunit. Circularly permuted GTPase that catalyzes slow GTP hydrolysis, GTPase activity is stimulated by the 30S ribosomal subunit.</text>
</comment>
<dbReference type="PROSITE" id="PS51721">
    <property type="entry name" value="G_CP"/>
    <property type="match status" value="1"/>
</dbReference>
<dbReference type="PROSITE" id="PS50936">
    <property type="entry name" value="ENGC_GTPASE"/>
    <property type="match status" value="1"/>
</dbReference>
<dbReference type="OrthoDB" id="9809485at2"/>
<feature type="binding site" evidence="10">
    <location>
        <begin position="164"/>
        <end position="172"/>
    </location>
    <ligand>
        <name>GTP</name>
        <dbReference type="ChEBI" id="CHEBI:37565"/>
    </ligand>
</feature>
<keyword evidence="8 10" id="KW-0694">RNA-binding</keyword>
<evidence type="ECO:0000259" key="12">
    <source>
        <dbReference type="PROSITE" id="PS51721"/>
    </source>
</evidence>
<dbReference type="SUPFAM" id="SSF50249">
    <property type="entry name" value="Nucleic acid-binding proteins"/>
    <property type="match status" value="1"/>
</dbReference>
<dbReference type="SUPFAM" id="SSF52540">
    <property type="entry name" value="P-loop containing nucleoside triphosphate hydrolases"/>
    <property type="match status" value="1"/>
</dbReference>
<keyword evidence="6 10" id="KW-0378">Hydrolase</keyword>
<dbReference type="NCBIfam" id="TIGR00157">
    <property type="entry name" value="ribosome small subunit-dependent GTPase A"/>
    <property type="match status" value="1"/>
</dbReference>
<dbReference type="EC" id="3.6.1.-" evidence="10"/>
<dbReference type="InterPro" id="IPR027417">
    <property type="entry name" value="P-loop_NTPase"/>
</dbReference>
<dbReference type="InterPro" id="IPR010914">
    <property type="entry name" value="RsgA_GTPase_dom"/>
</dbReference>
<dbReference type="CDD" id="cd01854">
    <property type="entry name" value="YjeQ_EngC"/>
    <property type="match status" value="1"/>
</dbReference>
<evidence type="ECO:0000256" key="6">
    <source>
        <dbReference type="ARBA" id="ARBA00022801"/>
    </source>
</evidence>
<feature type="binding site" evidence="10">
    <location>
        <position position="253"/>
    </location>
    <ligand>
        <name>Zn(2+)</name>
        <dbReference type="ChEBI" id="CHEBI:29105"/>
    </ligand>
</feature>
<dbReference type="GO" id="GO:0005525">
    <property type="term" value="F:GTP binding"/>
    <property type="evidence" value="ECO:0007669"/>
    <property type="project" value="UniProtKB-UniRule"/>
</dbReference>
<dbReference type="EMBL" id="QXXA01000009">
    <property type="protein sequence ID" value="NBI06880.1"/>
    <property type="molecule type" value="Genomic_DNA"/>
</dbReference>
<sequence length="291" mass="33016">MIEGIIIKGIGGLYYVDTDRGVFECKARGLFRKEKIKPLVGDNVLIDLNDIDNTGYIMEIKSRNTELIRPPVANVNQSIIVFSLKNPKPNLWLLDRFLILSEKEKLNAIIVFNKIDLISDDVLKYILKIYENTGYKIIKTSTKSKEGINDLKEILKDNISVFAGPSGVGKSSLLNEIEPDLKLQTGDISAKTKRGKHTTRSSSLLELSFGGFVVDTPGFSSLDLSFIKEENLEIFFPEINEESLYCKFNDCKHNKEPGCNVKKSVKEGKISKERYENYLSFLSEIKKSRRY</sequence>
<keyword evidence="2 10" id="KW-0690">Ribosome biogenesis</keyword>
<evidence type="ECO:0000256" key="10">
    <source>
        <dbReference type="HAMAP-Rule" id="MF_01820"/>
    </source>
</evidence>
<name>A0A845QXJ7_9CLOT</name>
<keyword evidence="3 10" id="KW-0479">Metal-binding</keyword>
<evidence type="ECO:0000313" key="13">
    <source>
        <dbReference type="EMBL" id="NBI06880.1"/>
    </source>
</evidence>
<comment type="similarity">
    <text evidence="10">Belongs to the TRAFAC class YlqF/YawG GTPase family. RsgA subfamily.</text>
</comment>
<evidence type="ECO:0000256" key="8">
    <source>
        <dbReference type="ARBA" id="ARBA00022884"/>
    </source>
</evidence>
<dbReference type="GO" id="GO:0046872">
    <property type="term" value="F:metal ion binding"/>
    <property type="evidence" value="ECO:0007669"/>
    <property type="project" value="UniProtKB-KW"/>
</dbReference>
<evidence type="ECO:0000256" key="1">
    <source>
        <dbReference type="ARBA" id="ARBA00022490"/>
    </source>
</evidence>
<dbReference type="Gene3D" id="1.10.40.50">
    <property type="entry name" value="Probable gtpase engc, domain 3"/>
    <property type="match status" value="1"/>
</dbReference>
<accession>A0A845QXJ7</accession>
<dbReference type="Gene3D" id="2.40.50.140">
    <property type="entry name" value="Nucleic acid-binding proteins"/>
    <property type="match status" value="1"/>
</dbReference>
<organism evidence="13 14">
    <name type="scientific">Senegalia massiliensis</name>
    <dbReference type="NCBI Taxonomy" id="1720316"/>
    <lineage>
        <taxon>Bacteria</taxon>
        <taxon>Bacillati</taxon>
        <taxon>Bacillota</taxon>
        <taxon>Clostridia</taxon>
        <taxon>Eubacteriales</taxon>
        <taxon>Clostridiaceae</taxon>
        <taxon>Senegalia</taxon>
    </lineage>
</organism>
<dbReference type="Pfam" id="PF16745">
    <property type="entry name" value="RsgA_N"/>
    <property type="match status" value="1"/>
</dbReference>
<feature type="binding site" evidence="10">
    <location>
        <position position="251"/>
    </location>
    <ligand>
        <name>Zn(2+)</name>
        <dbReference type="ChEBI" id="CHEBI:29105"/>
    </ligand>
</feature>
<evidence type="ECO:0000313" key="14">
    <source>
        <dbReference type="Proteomes" id="UP000467132"/>
    </source>
</evidence>
<evidence type="ECO:0000256" key="9">
    <source>
        <dbReference type="ARBA" id="ARBA00023134"/>
    </source>
</evidence>
<comment type="caution">
    <text evidence="13">The sequence shown here is derived from an EMBL/GenBank/DDBJ whole genome shotgun (WGS) entry which is preliminary data.</text>
</comment>
<comment type="subcellular location">
    <subcellularLocation>
        <location evidence="10">Cytoplasm</location>
    </subcellularLocation>
</comment>
<protein>
    <recommendedName>
        <fullName evidence="10">Small ribosomal subunit biogenesis GTPase RsgA</fullName>
        <ecNumber evidence="10">3.6.1.-</ecNumber>
    </recommendedName>
</protein>
<dbReference type="PANTHER" id="PTHR32120:SF11">
    <property type="entry name" value="SMALL RIBOSOMAL SUBUNIT BIOGENESIS GTPASE RSGA 1, MITOCHONDRIAL-RELATED"/>
    <property type="match status" value="1"/>
</dbReference>
<proteinExistence type="inferred from homology"/>
<keyword evidence="1 10" id="KW-0963">Cytoplasm</keyword>
<feature type="domain" description="EngC GTPase" evidence="11">
    <location>
        <begin position="73"/>
        <end position="220"/>
    </location>
</feature>
<dbReference type="AlphaFoldDB" id="A0A845QXJ7"/>
<dbReference type="GO" id="GO:0019843">
    <property type="term" value="F:rRNA binding"/>
    <property type="evidence" value="ECO:0007669"/>
    <property type="project" value="UniProtKB-KW"/>
</dbReference>
<evidence type="ECO:0000256" key="4">
    <source>
        <dbReference type="ARBA" id="ARBA00022730"/>
    </source>
</evidence>
<comment type="cofactor">
    <cofactor evidence="10">
        <name>Zn(2+)</name>
        <dbReference type="ChEBI" id="CHEBI:29105"/>
    </cofactor>
    <text evidence="10">Binds 1 zinc ion per subunit.</text>
</comment>
<dbReference type="GO" id="GO:0042274">
    <property type="term" value="P:ribosomal small subunit biogenesis"/>
    <property type="evidence" value="ECO:0007669"/>
    <property type="project" value="UniProtKB-UniRule"/>
</dbReference>
<evidence type="ECO:0000259" key="11">
    <source>
        <dbReference type="PROSITE" id="PS50936"/>
    </source>
</evidence>
<feature type="binding site" evidence="10">
    <location>
        <position position="259"/>
    </location>
    <ligand>
        <name>Zn(2+)</name>
        <dbReference type="ChEBI" id="CHEBI:29105"/>
    </ligand>
</feature>
<dbReference type="PANTHER" id="PTHR32120">
    <property type="entry name" value="SMALL RIBOSOMAL SUBUNIT BIOGENESIS GTPASE RSGA"/>
    <property type="match status" value="1"/>
</dbReference>
<gene>
    <name evidence="10 13" type="primary">rsgA</name>
    <name evidence="13" type="ORF">D3Z33_08445</name>
</gene>
<keyword evidence="9 10" id="KW-0342">GTP-binding</keyword>
<evidence type="ECO:0000256" key="3">
    <source>
        <dbReference type="ARBA" id="ARBA00022723"/>
    </source>
</evidence>
<comment type="subunit">
    <text evidence="10">Monomer. Associates with 30S ribosomal subunit, binds 16S rRNA.</text>
</comment>
<dbReference type="Proteomes" id="UP000467132">
    <property type="component" value="Unassembled WGS sequence"/>
</dbReference>
<dbReference type="GO" id="GO:0003924">
    <property type="term" value="F:GTPase activity"/>
    <property type="evidence" value="ECO:0007669"/>
    <property type="project" value="UniProtKB-UniRule"/>
</dbReference>
<dbReference type="InterPro" id="IPR004881">
    <property type="entry name" value="Ribosome_biogen_GTPase_RsgA"/>
</dbReference>